<dbReference type="RefSeq" id="WP_084578054.1">
    <property type="nucleotide sequence ID" value="NZ_CP155572.1"/>
</dbReference>
<organism evidence="2 3">
    <name type="scientific">Sporomusa malonica</name>
    <dbReference type="NCBI Taxonomy" id="112901"/>
    <lineage>
        <taxon>Bacteria</taxon>
        <taxon>Bacillati</taxon>
        <taxon>Bacillota</taxon>
        <taxon>Negativicutes</taxon>
        <taxon>Selenomonadales</taxon>
        <taxon>Sporomusaceae</taxon>
        <taxon>Sporomusa</taxon>
    </lineage>
</organism>
<evidence type="ECO:0000313" key="2">
    <source>
        <dbReference type="EMBL" id="SMD11542.1"/>
    </source>
</evidence>
<gene>
    <name evidence="2" type="ORF">SAMN04488500_12723</name>
</gene>
<protein>
    <submittedName>
        <fullName evidence="2">Energy coupling factor transporter S component ThiW</fullName>
    </submittedName>
</protein>
<dbReference type="PIRSF" id="PIRSF024534">
    <property type="entry name" value="ThiW"/>
    <property type="match status" value="1"/>
</dbReference>
<keyword evidence="1" id="KW-1133">Transmembrane helix</keyword>
<dbReference type="Gene3D" id="1.10.1760.20">
    <property type="match status" value="1"/>
</dbReference>
<sequence>MQIRKLAYTAIFMAIGVLSAHLVYIPVGIAKCFPLQHVINILLAVLLGTRYSVSAAFGISLLRNVLGTGSLLAFPGSMVGAALAGFLYKKTNSIWGAIAGEVIGTGVIGALLAYPVAKYFIGSPVGAFFFVIPFMVSTAGGSIIAYLLYKTSIPAILYEKINVGGR</sequence>
<evidence type="ECO:0000313" key="3">
    <source>
        <dbReference type="Proteomes" id="UP000192738"/>
    </source>
</evidence>
<dbReference type="NCBIfam" id="TIGR02359">
    <property type="entry name" value="thiW"/>
    <property type="match status" value="1"/>
</dbReference>
<evidence type="ECO:0000256" key="1">
    <source>
        <dbReference type="SAM" id="Phobius"/>
    </source>
</evidence>
<keyword evidence="3" id="KW-1185">Reference proteome</keyword>
<dbReference type="EMBL" id="FWXI01000027">
    <property type="protein sequence ID" value="SMD11542.1"/>
    <property type="molecule type" value="Genomic_DNA"/>
</dbReference>
<dbReference type="Proteomes" id="UP000192738">
    <property type="component" value="Unassembled WGS sequence"/>
</dbReference>
<dbReference type="OrthoDB" id="5516776at2"/>
<keyword evidence="1" id="KW-0472">Membrane</keyword>
<feature type="transmembrane region" description="Helical" evidence="1">
    <location>
        <begin position="65"/>
        <end position="87"/>
    </location>
</feature>
<dbReference type="InterPro" id="IPR012652">
    <property type="entry name" value="ThiW"/>
</dbReference>
<reference evidence="2 3" key="1">
    <citation type="submission" date="2017-04" db="EMBL/GenBank/DDBJ databases">
        <authorList>
            <person name="Afonso C.L."/>
            <person name="Miller P.J."/>
            <person name="Scott M.A."/>
            <person name="Spackman E."/>
            <person name="Goraichik I."/>
            <person name="Dimitrov K.M."/>
            <person name="Suarez D.L."/>
            <person name="Swayne D.E."/>
        </authorList>
    </citation>
    <scope>NUCLEOTIDE SEQUENCE [LARGE SCALE GENOMIC DNA]</scope>
    <source>
        <strain evidence="2 3">DSM 5090</strain>
    </source>
</reference>
<proteinExistence type="predicted"/>
<name>A0A1W2EPR8_9FIRM</name>
<feature type="transmembrane region" description="Helical" evidence="1">
    <location>
        <begin position="126"/>
        <end position="149"/>
    </location>
</feature>
<feature type="transmembrane region" description="Helical" evidence="1">
    <location>
        <begin position="6"/>
        <end position="27"/>
    </location>
</feature>
<dbReference type="Pfam" id="PF09512">
    <property type="entry name" value="ThiW"/>
    <property type="match status" value="1"/>
</dbReference>
<accession>A0A1W2EPR8</accession>
<dbReference type="STRING" id="112901.SAMN04488500_12723"/>
<feature type="transmembrane region" description="Helical" evidence="1">
    <location>
        <begin position="94"/>
        <end position="114"/>
    </location>
</feature>
<dbReference type="AlphaFoldDB" id="A0A1W2EPR8"/>
<keyword evidence="1" id="KW-0812">Transmembrane</keyword>